<proteinExistence type="predicted"/>
<protein>
    <submittedName>
        <fullName evidence="1">Uncharacterized protein</fullName>
    </submittedName>
</protein>
<evidence type="ECO:0000313" key="1">
    <source>
        <dbReference type="EMBL" id="MCE0480560.1"/>
    </source>
</evidence>
<feature type="non-terminal residue" evidence="1">
    <location>
        <position position="57"/>
    </location>
</feature>
<reference evidence="1 2" key="1">
    <citation type="journal article" date="2021" name="BMC Genomics">
        <title>Datura genome reveals duplications of psychoactive alkaloid biosynthetic genes and high mutation rate following tissue culture.</title>
        <authorList>
            <person name="Rajewski A."/>
            <person name="Carter-House D."/>
            <person name="Stajich J."/>
            <person name="Litt A."/>
        </authorList>
    </citation>
    <scope>NUCLEOTIDE SEQUENCE [LARGE SCALE GENOMIC DNA]</scope>
    <source>
        <strain evidence="1">AR-01</strain>
    </source>
</reference>
<sequence length="57" mass="6275">MHCQKSDDTRDGIPGSSYVRWSYATPSLLCDKCCVKLGGQCIQARAMSQKLASTHIQ</sequence>
<evidence type="ECO:0000313" key="2">
    <source>
        <dbReference type="Proteomes" id="UP000823775"/>
    </source>
</evidence>
<organism evidence="1 2">
    <name type="scientific">Datura stramonium</name>
    <name type="common">Jimsonweed</name>
    <name type="synonym">Common thornapple</name>
    <dbReference type="NCBI Taxonomy" id="4076"/>
    <lineage>
        <taxon>Eukaryota</taxon>
        <taxon>Viridiplantae</taxon>
        <taxon>Streptophyta</taxon>
        <taxon>Embryophyta</taxon>
        <taxon>Tracheophyta</taxon>
        <taxon>Spermatophyta</taxon>
        <taxon>Magnoliopsida</taxon>
        <taxon>eudicotyledons</taxon>
        <taxon>Gunneridae</taxon>
        <taxon>Pentapetalae</taxon>
        <taxon>asterids</taxon>
        <taxon>lamiids</taxon>
        <taxon>Solanales</taxon>
        <taxon>Solanaceae</taxon>
        <taxon>Solanoideae</taxon>
        <taxon>Datureae</taxon>
        <taxon>Datura</taxon>
    </lineage>
</organism>
<name>A0ABS8VLF1_DATST</name>
<dbReference type="EMBL" id="JACEIK010005033">
    <property type="protein sequence ID" value="MCE0480560.1"/>
    <property type="molecule type" value="Genomic_DNA"/>
</dbReference>
<keyword evidence="2" id="KW-1185">Reference proteome</keyword>
<gene>
    <name evidence="1" type="ORF">HAX54_037527</name>
</gene>
<dbReference type="Proteomes" id="UP000823775">
    <property type="component" value="Unassembled WGS sequence"/>
</dbReference>
<accession>A0ABS8VLF1</accession>
<comment type="caution">
    <text evidence="1">The sequence shown here is derived from an EMBL/GenBank/DDBJ whole genome shotgun (WGS) entry which is preliminary data.</text>
</comment>